<keyword evidence="4" id="KW-1185">Reference proteome</keyword>
<dbReference type="GO" id="GO:0016758">
    <property type="term" value="F:hexosyltransferase activity"/>
    <property type="evidence" value="ECO:0007669"/>
    <property type="project" value="TreeGrafter"/>
</dbReference>
<reference evidence="3" key="2">
    <citation type="submission" date="2020-09" db="EMBL/GenBank/DDBJ databases">
        <authorList>
            <person name="Sun Q."/>
            <person name="Kim S."/>
        </authorList>
    </citation>
    <scope>NUCLEOTIDE SEQUENCE</scope>
    <source>
        <strain evidence="3">KCTC 23224</strain>
    </source>
</reference>
<dbReference type="RefSeq" id="WP_189582103.1">
    <property type="nucleotide sequence ID" value="NZ_BMYF01000012.1"/>
</dbReference>
<dbReference type="InterPro" id="IPR050194">
    <property type="entry name" value="Glycosyltransferase_grp1"/>
</dbReference>
<dbReference type="InterPro" id="IPR001296">
    <property type="entry name" value="Glyco_trans_1"/>
</dbReference>
<dbReference type="EMBL" id="BMYF01000012">
    <property type="protein sequence ID" value="GHB40186.1"/>
    <property type="molecule type" value="Genomic_DNA"/>
</dbReference>
<dbReference type="Pfam" id="PF00534">
    <property type="entry name" value="Glycos_transf_1"/>
    <property type="match status" value="1"/>
</dbReference>
<dbReference type="SUPFAM" id="SSF53756">
    <property type="entry name" value="UDP-Glycosyltransferase/glycogen phosphorylase"/>
    <property type="match status" value="1"/>
</dbReference>
<dbReference type="Proteomes" id="UP000642809">
    <property type="component" value="Unassembled WGS sequence"/>
</dbReference>
<accession>A0A8J3CZW0</accession>
<dbReference type="CDD" id="cd03794">
    <property type="entry name" value="GT4_WbuB-like"/>
    <property type="match status" value="1"/>
</dbReference>
<organism evidence="3 4">
    <name type="scientific">Mongoliitalea lutea</name>
    <dbReference type="NCBI Taxonomy" id="849756"/>
    <lineage>
        <taxon>Bacteria</taxon>
        <taxon>Pseudomonadati</taxon>
        <taxon>Bacteroidota</taxon>
        <taxon>Cytophagia</taxon>
        <taxon>Cytophagales</taxon>
        <taxon>Cyclobacteriaceae</taxon>
        <taxon>Mongoliitalea</taxon>
    </lineage>
</organism>
<dbReference type="PANTHER" id="PTHR45947:SF3">
    <property type="entry name" value="SULFOQUINOVOSYL TRANSFERASE SQD2"/>
    <property type="match status" value="1"/>
</dbReference>
<comment type="caution">
    <text evidence="3">The sequence shown here is derived from an EMBL/GenBank/DDBJ whole genome shotgun (WGS) entry which is preliminary data.</text>
</comment>
<feature type="domain" description="Glycosyltransferase subfamily 4-like N-terminal" evidence="2">
    <location>
        <begin position="16"/>
        <end position="186"/>
    </location>
</feature>
<proteinExistence type="predicted"/>
<dbReference type="AlphaFoldDB" id="A0A8J3CZW0"/>
<gene>
    <name evidence="3" type="ORF">GCM10008106_21730</name>
</gene>
<feature type="domain" description="Glycosyl transferase family 1" evidence="1">
    <location>
        <begin position="204"/>
        <end position="365"/>
    </location>
</feature>
<protein>
    <submittedName>
        <fullName evidence="3">Glycosyltransferase WbuB</fullName>
    </submittedName>
</protein>
<dbReference type="Pfam" id="PF13579">
    <property type="entry name" value="Glyco_trans_4_4"/>
    <property type="match status" value="1"/>
</dbReference>
<sequence>MRIFYIHQYFVTPKQGGATRSYHLAKGMVQHGLDVEMITTHAEDFYDFKIIDGIKVHYLPVEYSQKMGFFKRVWAFLGFVRQAKKLISKLPRPDYLYVTSTPLTTGLIGLWAKQKLAIPYIFEVRDLWPDAPIQVGVIKNALLKRYLWALEKKIYRQALKIVALSPGIANAIRSKVPTAEVSIIPNFADLSIFQIAPKAPEILQKFELQDRLTIIYAGAIGKVNALHELVELASRKPYQFLIMGEGSELNSLKQQAINHNLTNVRFFSFGSKLQVQELMTCADMAFISFERLPVFKTNSPNKFFDALAMGKAILINQKGWVWELVKSQKLGLYHDTSNVNKTIQQLEELAQNPTLLKDMQRNARQLAESYFNSDVAVAKVLHVLDPQQFPAAINDEAYIRTA</sequence>
<evidence type="ECO:0000259" key="2">
    <source>
        <dbReference type="Pfam" id="PF13579"/>
    </source>
</evidence>
<name>A0A8J3CZW0_9BACT</name>
<evidence type="ECO:0000313" key="3">
    <source>
        <dbReference type="EMBL" id="GHB40186.1"/>
    </source>
</evidence>
<dbReference type="PANTHER" id="PTHR45947">
    <property type="entry name" value="SULFOQUINOVOSYL TRANSFERASE SQD2"/>
    <property type="match status" value="1"/>
</dbReference>
<evidence type="ECO:0000259" key="1">
    <source>
        <dbReference type="Pfam" id="PF00534"/>
    </source>
</evidence>
<dbReference type="InterPro" id="IPR028098">
    <property type="entry name" value="Glyco_trans_4-like_N"/>
</dbReference>
<evidence type="ECO:0000313" key="4">
    <source>
        <dbReference type="Proteomes" id="UP000642809"/>
    </source>
</evidence>
<dbReference type="Gene3D" id="3.40.50.2000">
    <property type="entry name" value="Glycogen Phosphorylase B"/>
    <property type="match status" value="2"/>
</dbReference>
<reference evidence="3" key="1">
    <citation type="journal article" date="2014" name="Int. J. Syst. Evol. Microbiol.">
        <title>Complete genome sequence of Corynebacterium casei LMG S-19264T (=DSM 44701T), isolated from a smear-ripened cheese.</title>
        <authorList>
            <consortium name="US DOE Joint Genome Institute (JGI-PGF)"/>
            <person name="Walter F."/>
            <person name="Albersmeier A."/>
            <person name="Kalinowski J."/>
            <person name="Ruckert C."/>
        </authorList>
    </citation>
    <scope>NUCLEOTIDE SEQUENCE</scope>
    <source>
        <strain evidence="3">KCTC 23224</strain>
    </source>
</reference>